<evidence type="ECO:0000256" key="2">
    <source>
        <dbReference type="ARBA" id="ARBA00022448"/>
    </source>
</evidence>
<keyword evidence="2" id="KW-0813">Transport</keyword>
<dbReference type="PANTHER" id="PTHR36507">
    <property type="entry name" value="BLL1555 PROTEIN"/>
    <property type="match status" value="1"/>
</dbReference>
<feature type="binding site" evidence="5">
    <location>
        <position position="131"/>
    </location>
    <ligand>
        <name>Cu cation</name>
        <dbReference type="ChEBI" id="CHEBI:23378"/>
    </ligand>
</feature>
<dbReference type="Proteomes" id="UP000028488">
    <property type="component" value="Chromosome"/>
</dbReference>
<comment type="subcellular location">
    <subcellularLocation>
        <location evidence="1">Periplasm</location>
    </subcellularLocation>
</comment>
<sequence>MGTPRREGSVSGQTTLDVMRGRGSSWIAGVALAASISMAGVVSGCGSPDTAAPEAPTGPVVQVANMAYAPATLTVKAGDTVTWNFDDKGVTHDVVGVGAAKSVLRSRLMQTGTFTYTFTEPGTYDYTCSLHPEMTGTVVVTP</sequence>
<keyword evidence="5" id="KW-0479">Metal-binding</keyword>
<name>A0A076EF13_RHOOP</name>
<evidence type="ECO:0000313" key="8">
    <source>
        <dbReference type="Proteomes" id="UP000028488"/>
    </source>
</evidence>
<dbReference type="Gene3D" id="2.60.40.420">
    <property type="entry name" value="Cupredoxins - blue copper proteins"/>
    <property type="match status" value="1"/>
</dbReference>
<gene>
    <name evidence="7" type="ORF">EP51_09690</name>
</gene>
<keyword evidence="4" id="KW-0249">Electron transport</keyword>
<evidence type="ECO:0000259" key="6">
    <source>
        <dbReference type="Pfam" id="PF13473"/>
    </source>
</evidence>
<proteinExistence type="predicted"/>
<dbReference type="PANTHER" id="PTHR36507:SF1">
    <property type="entry name" value="BLL1555 PROTEIN"/>
    <property type="match status" value="1"/>
</dbReference>
<dbReference type="Pfam" id="PF13473">
    <property type="entry name" value="Cupredoxin_1"/>
    <property type="match status" value="1"/>
</dbReference>
<evidence type="ECO:0000256" key="1">
    <source>
        <dbReference type="ARBA" id="ARBA00004418"/>
    </source>
</evidence>
<accession>A0A076EF13</accession>
<dbReference type="PRINTS" id="PR00155">
    <property type="entry name" value="AMICYANIN"/>
</dbReference>
<dbReference type="GO" id="GO:0009055">
    <property type="term" value="F:electron transfer activity"/>
    <property type="evidence" value="ECO:0007669"/>
    <property type="project" value="InterPro"/>
</dbReference>
<dbReference type="EMBL" id="CP008947">
    <property type="protein sequence ID" value="AII04860.1"/>
    <property type="molecule type" value="Genomic_DNA"/>
</dbReference>
<evidence type="ECO:0000256" key="3">
    <source>
        <dbReference type="ARBA" id="ARBA00022764"/>
    </source>
</evidence>
<dbReference type="InterPro" id="IPR002386">
    <property type="entry name" value="Amicyanin/Pseudoazurin"/>
</dbReference>
<feature type="binding site" evidence="5">
    <location>
        <position position="92"/>
    </location>
    <ligand>
        <name>Cu cation</name>
        <dbReference type="ChEBI" id="CHEBI:23378"/>
    </ligand>
</feature>
<dbReference type="SUPFAM" id="SSF49503">
    <property type="entry name" value="Cupredoxins"/>
    <property type="match status" value="1"/>
</dbReference>
<dbReference type="GO" id="GO:0042597">
    <property type="term" value="C:periplasmic space"/>
    <property type="evidence" value="ECO:0007669"/>
    <property type="project" value="UniProtKB-SubCell"/>
</dbReference>
<dbReference type="eggNOG" id="COG3794">
    <property type="taxonomic scope" value="Bacteria"/>
</dbReference>
<keyword evidence="3" id="KW-0574">Periplasm</keyword>
<feature type="binding site" evidence="5">
    <location>
        <position position="128"/>
    </location>
    <ligand>
        <name>Cu cation</name>
        <dbReference type="ChEBI" id="CHEBI:23378"/>
    </ligand>
</feature>
<dbReference type="AlphaFoldDB" id="A0A076EF13"/>
<evidence type="ECO:0000256" key="4">
    <source>
        <dbReference type="ARBA" id="ARBA00022982"/>
    </source>
</evidence>
<keyword evidence="5" id="KW-0186">Copper</keyword>
<feature type="domain" description="EfeO-type cupredoxin-like" evidence="6">
    <location>
        <begin position="51"/>
        <end position="140"/>
    </location>
</feature>
<dbReference type="InterPro" id="IPR008972">
    <property type="entry name" value="Cupredoxin"/>
</dbReference>
<evidence type="ECO:0000256" key="5">
    <source>
        <dbReference type="PIRSR" id="PIRSR602386-1"/>
    </source>
</evidence>
<dbReference type="InterPro" id="IPR052721">
    <property type="entry name" value="ET_Amicyanin"/>
</dbReference>
<evidence type="ECO:0000313" key="7">
    <source>
        <dbReference type="EMBL" id="AII04860.1"/>
    </source>
</evidence>
<organism evidence="7 8">
    <name type="scientific">Rhodococcus opacus</name>
    <name type="common">Nocardia opaca</name>
    <dbReference type="NCBI Taxonomy" id="37919"/>
    <lineage>
        <taxon>Bacteria</taxon>
        <taxon>Bacillati</taxon>
        <taxon>Actinomycetota</taxon>
        <taxon>Actinomycetes</taxon>
        <taxon>Mycobacteriales</taxon>
        <taxon>Nocardiaceae</taxon>
        <taxon>Rhodococcus</taxon>
    </lineage>
</organism>
<comment type="cofactor">
    <cofactor evidence="5">
        <name>Cu cation</name>
        <dbReference type="ChEBI" id="CHEBI:23378"/>
    </cofactor>
    <text evidence="5">Binds 1 copper ion per subunit.</text>
</comment>
<dbReference type="GO" id="GO:0005507">
    <property type="term" value="F:copper ion binding"/>
    <property type="evidence" value="ECO:0007669"/>
    <property type="project" value="InterPro"/>
</dbReference>
<protein>
    <submittedName>
        <fullName evidence="7">Copper-binding protein</fullName>
    </submittedName>
</protein>
<dbReference type="InterPro" id="IPR028096">
    <property type="entry name" value="EfeO_Cupredoxin"/>
</dbReference>
<reference evidence="7 8" key="1">
    <citation type="submission" date="2014-07" db="EMBL/GenBank/DDBJ databases">
        <title>Genome Sequence of Rhodococcus opacus Strain R7, a Biodegrader of Mono- and Polycyclic Aromatic Hydrocarbons.</title>
        <authorList>
            <person name="Di Gennaro P."/>
            <person name="Zampolli J."/>
            <person name="Presti I."/>
            <person name="Cappelletti M."/>
            <person name="D'Ursi P."/>
            <person name="Orro A."/>
            <person name="Mezzelani A."/>
            <person name="Milanesi L."/>
        </authorList>
    </citation>
    <scope>NUCLEOTIDE SEQUENCE [LARGE SCALE GENOMIC DNA]</scope>
    <source>
        <strain evidence="7 8">R7</strain>
    </source>
</reference>